<proteinExistence type="predicted"/>
<sequence length="80" mass="8999">MSCGLALYVLQSHQSKFLFFLSDIILTSTGCSWKYDLENGAGTSPKVVNIKRYFLLLGDRVCVRTCSSSDQLYARLLELL</sequence>
<dbReference type="AlphaFoldDB" id="A0A178VCK5"/>
<gene>
    <name evidence="1" type="ordered locus">AXX17_At3g03910</name>
</gene>
<comment type="caution">
    <text evidence="1">The sequence shown here is derived from an EMBL/GenBank/DDBJ whole genome shotgun (WGS) entry which is preliminary data.</text>
</comment>
<reference evidence="2" key="1">
    <citation type="journal article" date="2016" name="Proc. Natl. Acad. Sci. U.S.A.">
        <title>Chromosome-level assembly of Arabidopsis thaliana Ler reveals the extent of translocation and inversion polymorphisms.</title>
        <authorList>
            <person name="Zapata L."/>
            <person name="Ding J."/>
            <person name="Willing E.M."/>
            <person name="Hartwig B."/>
            <person name="Bezdan D."/>
            <person name="Jiao W.B."/>
            <person name="Patel V."/>
            <person name="Velikkakam James G."/>
            <person name="Koornneef M."/>
            <person name="Ossowski S."/>
            <person name="Schneeberger K."/>
        </authorList>
    </citation>
    <scope>NUCLEOTIDE SEQUENCE [LARGE SCALE GENOMIC DNA]</scope>
    <source>
        <strain evidence="2">cv. Landsberg erecta</strain>
    </source>
</reference>
<dbReference type="Proteomes" id="UP000078284">
    <property type="component" value="Chromosome 3"/>
</dbReference>
<evidence type="ECO:0000313" key="1">
    <source>
        <dbReference type="EMBL" id="OAP03656.1"/>
    </source>
</evidence>
<name>A0A178VCK5_ARATH</name>
<evidence type="ECO:0000313" key="2">
    <source>
        <dbReference type="Proteomes" id="UP000078284"/>
    </source>
</evidence>
<organism evidence="1 2">
    <name type="scientific">Arabidopsis thaliana</name>
    <name type="common">Mouse-ear cress</name>
    <dbReference type="NCBI Taxonomy" id="3702"/>
    <lineage>
        <taxon>Eukaryota</taxon>
        <taxon>Viridiplantae</taxon>
        <taxon>Streptophyta</taxon>
        <taxon>Embryophyta</taxon>
        <taxon>Tracheophyta</taxon>
        <taxon>Spermatophyta</taxon>
        <taxon>Magnoliopsida</taxon>
        <taxon>eudicotyledons</taxon>
        <taxon>Gunneridae</taxon>
        <taxon>Pentapetalae</taxon>
        <taxon>rosids</taxon>
        <taxon>malvids</taxon>
        <taxon>Brassicales</taxon>
        <taxon>Brassicaceae</taxon>
        <taxon>Camelineae</taxon>
        <taxon>Arabidopsis</taxon>
    </lineage>
</organism>
<dbReference type="EMBL" id="LUHQ01000003">
    <property type="protein sequence ID" value="OAP03656.1"/>
    <property type="molecule type" value="Genomic_DNA"/>
</dbReference>
<accession>A0A178VCK5</accession>
<protein>
    <submittedName>
        <fullName evidence="1">Uncharacterized protein</fullName>
    </submittedName>
</protein>